<comment type="caution">
    <text evidence="14">The sequence shown here is derived from an EMBL/GenBank/DDBJ whole genome shotgun (WGS) entry which is preliminary data.</text>
</comment>
<evidence type="ECO:0000256" key="2">
    <source>
        <dbReference type="ARBA" id="ARBA00004123"/>
    </source>
</evidence>
<dbReference type="Pfam" id="PF13359">
    <property type="entry name" value="DDE_Tnp_4"/>
    <property type="match status" value="1"/>
</dbReference>
<dbReference type="InterPro" id="IPR027806">
    <property type="entry name" value="HARBI1_dom"/>
</dbReference>
<evidence type="ECO:0000256" key="7">
    <source>
        <dbReference type="ARBA" id="ARBA00022722"/>
    </source>
</evidence>
<keyword evidence="9" id="KW-0378">Hydrolase</keyword>
<evidence type="ECO:0000256" key="6">
    <source>
        <dbReference type="ARBA" id="ARBA00022490"/>
    </source>
</evidence>
<evidence type="ECO:0000256" key="9">
    <source>
        <dbReference type="ARBA" id="ARBA00022801"/>
    </source>
</evidence>
<comment type="similarity">
    <text evidence="4">Belongs to the HARBI1 family.</text>
</comment>
<dbReference type="Proteomes" id="UP001174136">
    <property type="component" value="Unassembled WGS sequence"/>
</dbReference>
<dbReference type="InterPro" id="IPR026103">
    <property type="entry name" value="HARBI1_animal"/>
</dbReference>
<dbReference type="GO" id="GO:0046872">
    <property type="term" value="F:metal ion binding"/>
    <property type="evidence" value="ECO:0007669"/>
    <property type="project" value="UniProtKB-KW"/>
</dbReference>
<evidence type="ECO:0000256" key="11">
    <source>
        <dbReference type="ARBA" id="ARBA00030126"/>
    </source>
</evidence>
<evidence type="ECO:0000259" key="13">
    <source>
        <dbReference type="Pfam" id="PF13359"/>
    </source>
</evidence>
<evidence type="ECO:0000313" key="15">
    <source>
        <dbReference type="Proteomes" id="UP001174136"/>
    </source>
</evidence>
<protein>
    <recommendedName>
        <fullName evidence="5">Putative nuclease HARBI1</fullName>
    </recommendedName>
    <alternativeName>
        <fullName evidence="11">Harbinger transposase-derived nuclease</fullName>
    </alternativeName>
</protein>
<dbReference type="GO" id="GO:0005737">
    <property type="term" value="C:cytoplasm"/>
    <property type="evidence" value="ECO:0007669"/>
    <property type="project" value="UniProtKB-SubCell"/>
</dbReference>
<evidence type="ECO:0000256" key="5">
    <source>
        <dbReference type="ARBA" id="ARBA00015519"/>
    </source>
</evidence>
<evidence type="ECO:0000256" key="8">
    <source>
        <dbReference type="ARBA" id="ARBA00022723"/>
    </source>
</evidence>
<keyword evidence="15" id="KW-1185">Reference proteome</keyword>
<evidence type="ECO:0000313" key="14">
    <source>
        <dbReference type="EMBL" id="KAK0142835.1"/>
    </source>
</evidence>
<accession>A0AA47NZF1</accession>
<feature type="domain" description="DDE Tnp4" evidence="13">
    <location>
        <begin position="226"/>
        <end position="370"/>
    </location>
</feature>
<dbReference type="PRINTS" id="PR02086">
    <property type="entry name" value="PUTNUCHARBI1"/>
</dbReference>
<keyword evidence="7" id="KW-0540">Nuclease</keyword>
<comment type="cofactor">
    <cofactor evidence="1">
        <name>a divalent metal cation</name>
        <dbReference type="ChEBI" id="CHEBI:60240"/>
    </cofactor>
</comment>
<reference evidence="14" key="1">
    <citation type="journal article" date="2023" name="Front. Mar. Sci.">
        <title>A new Merluccius polli reference genome to investigate the effects of global change in West African waters.</title>
        <authorList>
            <person name="Mateo J.L."/>
            <person name="Blanco-Fernandez C."/>
            <person name="Garcia-Vazquez E."/>
            <person name="Machado-Schiaffino G."/>
        </authorList>
    </citation>
    <scope>NUCLEOTIDE SEQUENCE</scope>
    <source>
        <strain evidence="14">C29</strain>
        <tissue evidence="14">Fin</tissue>
    </source>
</reference>
<keyword evidence="10" id="KW-0539">Nucleus</keyword>
<gene>
    <name evidence="14" type="primary">harbi1_74</name>
    <name evidence="14" type="ORF">N1851_019215</name>
</gene>
<dbReference type="AlphaFoldDB" id="A0AA47NZF1"/>
<dbReference type="EMBL" id="JAOPHQ010003468">
    <property type="protein sequence ID" value="KAK0142835.1"/>
    <property type="molecule type" value="Genomic_DNA"/>
</dbReference>
<dbReference type="PANTHER" id="PTHR22930">
    <property type="match status" value="1"/>
</dbReference>
<dbReference type="GO" id="GO:0004518">
    <property type="term" value="F:nuclease activity"/>
    <property type="evidence" value="ECO:0007669"/>
    <property type="project" value="UniProtKB-KW"/>
</dbReference>
<sequence length="413" mass="45833">MLKYQLIFCGQMTGGKVTPFRELIVEPDGQQKGPADFCPLWSHRHGDKKFSSPGPEATEDDGVSGSFFADELFKGEREVGIPVDLGARIVQGSLRRQRVFRDRSDPLALPEDILYERYRFSSEGIRYLIVLVGPYVGNATKRSCALTVAQCVCISLRFFATGTYMHTVGDAEHISKNTVCRAIRKVVAALNTLLNKFVVFPSFLPAQTVKEAFYQLAGFPKLIGAIDCTHVPLNAPLGEHEADFVNRKSTHSINVQMTCDHQLMVSSVDAKWPGSRIFRESSLGQQFLQGRYDGVIVGDRGYACMTFLMTSYGDPQTPSEASFNRALSTCRVKIEMTFGVMKARFNCLRGLRVKPERASQIITACVVLHNIATIRKERTPHVQLAAEDVVDPITIDHPTGVAVRQAITAQYFG</sequence>
<proteinExistence type="inferred from homology"/>
<evidence type="ECO:0000256" key="10">
    <source>
        <dbReference type="ARBA" id="ARBA00023242"/>
    </source>
</evidence>
<dbReference type="PANTHER" id="PTHR22930:SF267">
    <property type="entry name" value="NUCLEASE HARBI1-RELATED"/>
    <property type="match status" value="1"/>
</dbReference>
<evidence type="ECO:0000256" key="4">
    <source>
        <dbReference type="ARBA" id="ARBA00006958"/>
    </source>
</evidence>
<evidence type="ECO:0000256" key="3">
    <source>
        <dbReference type="ARBA" id="ARBA00004496"/>
    </source>
</evidence>
<name>A0AA47NZF1_MERPO</name>
<dbReference type="GO" id="GO:0016787">
    <property type="term" value="F:hydrolase activity"/>
    <property type="evidence" value="ECO:0007669"/>
    <property type="project" value="UniProtKB-KW"/>
</dbReference>
<evidence type="ECO:0000256" key="1">
    <source>
        <dbReference type="ARBA" id="ARBA00001968"/>
    </source>
</evidence>
<dbReference type="GO" id="GO:0005634">
    <property type="term" value="C:nucleus"/>
    <property type="evidence" value="ECO:0007669"/>
    <property type="project" value="UniProtKB-SubCell"/>
</dbReference>
<organism evidence="14 15">
    <name type="scientific">Merluccius polli</name>
    <name type="common">Benguela hake</name>
    <name type="synonym">Merluccius cadenati</name>
    <dbReference type="NCBI Taxonomy" id="89951"/>
    <lineage>
        <taxon>Eukaryota</taxon>
        <taxon>Metazoa</taxon>
        <taxon>Chordata</taxon>
        <taxon>Craniata</taxon>
        <taxon>Vertebrata</taxon>
        <taxon>Euteleostomi</taxon>
        <taxon>Actinopterygii</taxon>
        <taxon>Neopterygii</taxon>
        <taxon>Teleostei</taxon>
        <taxon>Neoteleostei</taxon>
        <taxon>Acanthomorphata</taxon>
        <taxon>Zeiogadaria</taxon>
        <taxon>Gadariae</taxon>
        <taxon>Gadiformes</taxon>
        <taxon>Gadoidei</taxon>
        <taxon>Merlucciidae</taxon>
        <taxon>Merluccius</taxon>
    </lineage>
</organism>
<comment type="subcellular location">
    <subcellularLocation>
        <location evidence="3">Cytoplasm</location>
    </subcellularLocation>
    <subcellularLocation>
        <location evidence="2">Nucleus</location>
    </subcellularLocation>
</comment>
<keyword evidence="8" id="KW-0479">Metal-binding</keyword>
<keyword evidence="6" id="KW-0963">Cytoplasm</keyword>
<evidence type="ECO:0000256" key="12">
    <source>
        <dbReference type="ARBA" id="ARBA00045850"/>
    </source>
</evidence>
<dbReference type="InterPro" id="IPR045249">
    <property type="entry name" value="HARBI1-like"/>
</dbReference>
<comment type="function">
    <text evidence="12">Transposase-derived protein that may have nuclease activity. Does not have transposase activity.</text>
</comment>